<dbReference type="Proteomes" id="UP000283633">
    <property type="component" value="Unassembled WGS sequence"/>
</dbReference>
<dbReference type="AlphaFoldDB" id="A0A426D556"/>
<protein>
    <submittedName>
        <fullName evidence="1">Uncharacterized protein</fullName>
    </submittedName>
</protein>
<organism evidence="1 2">
    <name type="scientific">Lactiplantibacillus garii</name>
    <dbReference type="NCBI Taxonomy" id="2306423"/>
    <lineage>
        <taxon>Bacteria</taxon>
        <taxon>Bacillati</taxon>
        <taxon>Bacillota</taxon>
        <taxon>Bacilli</taxon>
        <taxon>Lactobacillales</taxon>
        <taxon>Lactobacillaceae</taxon>
        <taxon>Lactiplantibacillus</taxon>
    </lineage>
</organism>
<reference evidence="1 2" key="1">
    <citation type="submission" date="2018-08" db="EMBL/GenBank/DDBJ databases">
        <title>Genome Lactobacillus garii FI11369.</title>
        <authorList>
            <person name="Diaz M."/>
            <person name="Narbad A."/>
        </authorList>
    </citation>
    <scope>NUCLEOTIDE SEQUENCE [LARGE SCALE GENOMIC DNA]</scope>
    <source>
        <strain evidence="1 2">FI11369</strain>
    </source>
</reference>
<dbReference type="EMBL" id="QWZQ01000041">
    <property type="protein sequence ID" value="RRK09730.1"/>
    <property type="molecule type" value="Genomic_DNA"/>
</dbReference>
<proteinExistence type="predicted"/>
<sequence>MHQQLLRSTLVLAAVATIGTVATNTKASAKANKSFSIDRVTNAKFYKRSKLKKVHAKSNLSLYKNENLTSYSKSKKTKTFYSTESITIRTKKGKVATYRYVKSANGKVKGWLLSSTLKGKIGKRTNKPGKWHNGLPKNLVTNHGRDTMTTKHDWYYKQKLAIVMFNETSKKGKVEPYGQIIFTKILKNMTTWNWPYPTKKDVKSSVVGGWGGQNNFESYLKYQYLGHNKYKISSRNIKSTPDGVSDTTSKRHSYVLTITKKKLNDGRHVYTHTYPNKPKDLRSVRVVYPG</sequence>
<evidence type="ECO:0000313" key="1">
    <source>
        <dbReference type="EMBL" id="RRK09730.1"/>
    </source>
</evidence>
<dbReference type="OrthoDB" id="2283648at2"/>
<gene>
    <name evidence="1" type="ORF">D1831_11020</name>
</gene>
<keyword evidence="2" id="KW-1185">Reference proteome</keyword>
<accession>A0A426D556</accession>
<dbReference type="RefSeq" id="WP_125072975.1">
    <property type="nucleotide sequence ID" value="NZ_QWZQ01000041.1"/>
</dbReference>
<name>A0A426D556_9LACO</name>
<comment type="caution">
    <text evidence="1">The sequence shown here is derived from an EMBL/GenBank/DDBJ whole genome shotgun (WGS) entry which is preliminary data.</text>
</comment>
<evidence type="ECO:0000313" key="2">
    <source>
        <dbReference type="Proteomes" id="UP000283633"/>
    </source>
</evidence>